<dbReference type="RefSeq" id="WP_094886174.1">
    <property type="nucleotide sequence ID" value="NZ_NPMS01000005.1"/>
</dbReference>
<name>A0A265N9F2_9BACI</name>
<protein>
    <recommendedName>
        <fullName evidence="4">TATA-box binding</fullName>
    </recommendedName>
</protein>
<dbReference type="OrthoDB" id="2962597at2"/>
<reference evidence="2 3" key="1">
    <citation type="submission" date="2017-08" db="EMBL/GenBank/DDBJ databases">
        <title>Virgibacillus indicus sp. nov. and Virgibacillus profoundi sp. nov, two moderately halophilic bacteria isolated from marine sediment by using the Microfluidic Streak Plate.</title>
        <authorList>
            <person name="Xu B."/>
            <person name="Hu B."/>
            <person name="Wang J."/>
            <person name="Zhu Y."/>
            <person name="Huang L."/>
            <person name="Du W."/>
            <person name="Huang Y."/>
        </authorList>
    </citation>
    <scope>NUCLEOTIDE SEQUENCE [LARGE SCALE GENOMIC DNA]</scope>
    <source>
        <strain evidence="2 3">IO3-P2-C2</strain>
    </source>
</reference>
<dbReference type="InterPro" id="IPR036209">
    <property type="entry name" value="YwmB-like_sf"/>
</dbReference>
<evidence type="ECO:0008006" key="4">
    <source>
        <dbReference type="Google" id="ProtNLM"/>
    </source>
</evidence>
<evidence type="ECO:0000313" key="3">
    <source>
        <dbReference type="Proteomes" id="UP000216498"/>
    </source>
</evidence>
<dbReference type="Proteomes" id="UP000216498">
    <property type="component" value="Unassembled WGS sequence"/>
</dbReference>
<gene>
    <name evidence="2" type="ORF">CIL03_12370</name>
</gene>
<dbReference type="AlphaFoldDB" id="A0A265N9F2"/>
<dbReference type="Pfam" id="PF08680">
    <property type="entry name" value="DUF1779"/>
    <property type="match status" value="1"/>
</dbReference>
<dbReference type="InterPro" id="IPR014794">
    <property type="entry name" value="DUF1779"/>
</dbReference>
<accession>A0A265N9F2</accession>
<evidence type="ECO:0000313" key="2">
    <source>
        <dbReference type="EMBL" id="OZU88435.1"/>
    </source>
</evidence>
<evidence type="ECO:0000256" key="1">
    <source>
        <dbReference type="SAM" id="Coils"/>
    </source>
</evidence>
<feature type="coiled-coil region" evidence="1">
    <location>
        <begin position="48"/>
        <end position="75"/>
    </location>
</feature>
<comment type="caution">
    <text evidence="2">The sequence shown here is derived from an EMBL/GenBank/DDBJ whole genome shotgun (WGS) entry which is preliminary data.</text>
</comment>
<keyword evidence="1" id="KW-0175">Coiled coil</keyword>
<proteinExistence type="predicted"/>
<organism evidence="2 3">
    <name type="scientific">Virgibacillus indicus</name>
    <dbReference type="NCBI Taxonomy" id="2024554"/>
    <lineage>
        <taxon>Bacteria</taxon>
        <taxon>Bacillati</taxon>
        <taxon>Bacillota</taxon>
        <taxon>Bacilli</taxon>
        <taxon>Bacillales</taxon>
        <taxon>Bacillaceae</taxon>
        <taxon>Virgibacillus</taxon>
    </lineage>
</organism>
<sequence>MKKFLLISLMLLAINTDTPSMDMEVSELSDIAGYITSKKMTVDSWQVTVKEQVDRKKLERVIKDLEQEYSLTVSEDENSLKYSFHNTHKRESIVEYYNVIIPKNERQNSELVGVLKGGSWDSSVKDSYQLRLEKMIEKLFTKSANKFACLTTGEDGIMGSDYFIRDFVKSFNVQQIDTQFDTVKNSMHKKLIYGYIPLWNNKITIVDKPVNLQIAVIESETGDPIYTIGTPILINEY</sequence>
<dbReference type="SUPFAM" id="SSF143842">
    <property type="entry name" value="YwmB-like"/>
    <property type="match status" value="1"/>
</dbReference>
<dbReference type="EMBL" id="NPMS01000005">
    <property type="protein sequence ID" value="OZU88435.1"/>
    <property type="molecule type" value="Genomic_DNA"/>
</dbReference>
<keyword evidence="3" id="KW-1185">Reference proteome</keyword>
<dbReference type="Gene3D" id="3.30.360.40">
    <property type="entry name" value="YwmB-like"/>
    <property type="match status" value="1"/>
</dbReference>
<dbReference type="Gene3D" id="3.30.2030.10">
    <property type="entry name" value="YwmB-like"/>
    <property type="match status" value="1"/>
</dbReference>